<proteinExistence type="predicted"/>
<sequence>MNKVIPILPCADIKTQAAFYQQLGFEVKGLYVSPNPYAVVQFGEIELHFWGNRKLVPSGNSSMCFIRVDDVDAVNALFTNNLKKNSGKIPRSGFPKITKVRDLVADRRFTLTDVAGNTFFVGTPAAENAVNFYRTLDDEVFAKKFAVLYDIVYSKEAPEMAAETLPRYGIQLDSLSELDRAKYLLVMLDIQMALKQPLEEEALQKLLAAHTGSGSDWAKIKAKYLEILQSRND</sequence>
<keyword evidence="2" id="KW-1185">Reference proteome</keyword>
<dbReference type="RefSeq" id="WP_123844642.1">
    <property type="nucleotide sequence ID" value="NZ_RPDH01000001.1"/>
</dbReference>
<dbReference type="Proteomes" id="UP000278351">
    <property type="component" value="Unassembled WGS sequence"/>
</dbReference>
<evidence type="ECO:0000313" key="1">
    <source>
        <dbReference type="EMBL" id="RPE12187.1"/>
    </source>
</evidence>
<comment type="caution">
    <text evidence="1">The sequence shown here is derived from an EMBL/GenBank/DDBJ whole genome shotgun (WGS) entry which is preliminary data.</text>
</comment>
<dbReference type="SUPFAM" id="SSF54593">
    <property type="entry name" value="Glyoxalase/Bleomycin resistance protein/Dihydroxybiphenyl dioxygenase"/>
    <property type="match status" value="1"/>
</dbReference>
<protein>
    <recommendedName>
        <fullName evidence="3">Glyoxalase</fullName>
    </recommendedName>
</protein>
<dbReference type="AlphaFoldDB" id="A0A3N4Q7Z1"/>
<accession>A0A3N4Q7Z1</accession>
<reference evidence="1 2" key="1">
    <citation type="submission" date="2018-11" db="EMBL/GenBank/DDBJ databases">
        <title>Chitinophaga lutea sp.nov., isolate from arsenic contaminated soil.</title>
        <authorList>
            <person name="Zong Y."/>
        </authorList>
    </citation>
    <scope>NUCLEOTIDE SEQUENCE [LARGE SCALE GENOMIC DNA]</scope>
    <source>
        <strain evidence="1 2">ZY74</strain>
    </source>
</reference>
<dbReference type="Gene3D" id="3.10.180.10">
    <property type="entry name" value="2,3-Dihydroxybiphenyl 1,2-Dioxygenase, domain 1"/>
    <property type="match status" value="1"/>
</dbReference>
<gene>
    <name evidence="1" type="ORF">EGT74_01105</name>
</gene>
<dbReference type="InterPro" id="IPR029068">
    <property type="entry name" value="Glyas_Bleomycin-R_OHBP_Dase"/>
</dbReference>
<dbReference type="EMBL" id="RPDH01000001">
    <property type="protein sequence ID" value="RPE12187.1"/>
    <property type="molecule type" value="Genomic_DNA"/>
</dbReference>
<organism evidence="1 2">
    <name type="scientific">Chitinophaga lutea</name>
    <dbReference type="NCBI Taxonomy" id="2488634"/>
    <lineage>
        <taxon>Bacteria</taxon>
        <taxon>Pseudomonadati</taxon>
        <taxon>Bacteroidota</taxon>
        <taxon>Chitinophagia</taxon>
        <taxon>Chitinophagales</taxon>
        <taxon>Chitinophagaceae</taxon>
        <taxon>Chitinophaga</taxon>
    </lineage>
</organism>
<name>A0A3N4Q7Z1_9BACT</name>
<dbReference type="OrthoDB" id="6624781at2"/>
<evidence type="ECO:0000313" key="2">
    <source>
        <dbReference type="Proteomes" id="UP000278351"/>
    </source>
</evidence>
<evidence type="ECO:0008006" key="3">
    <source>
        <dbReference type="Google" id="ProtNLM"/>
    </source>
</evidence>